<protein>
    <submittedName>
        <fullName evidence="3">Helix-turn-helix transcriptional regulator</fullName>
    </submittedName>
</protein>
<organism evidence="3 4">
    <name type="scientific">Planococcus maritimus</name>
    <dbReference type="NCBI Taxonomy" id="192421"/>
    <lineage>
        <taxon>Bacteria</taxon>
        <taxon>Bacillati</taxon>
        <taxon>Bacillota</taxon>
        <taxon>Bacilli</taxon>
        <taxon>Bacillales</taxon>
        <taxon>Caryophanaceae</taxon>
        <taxon>Planococcus</taxon>
    </lineage>
</organism>
<dbReference type="EMBL" id="CP059540">
    <property type="protein sequence ID" value="QMT16121.1"/>
    <property type="molecule type" value="Genomic_DNA"/>
</dbReference>
<keyword evidence="1" id="KW-0238">DNA-binding</keyword>
<dbReference type="CDD" id="cd00093">
    <property type="entry name" value="HTH_XRE"/>
    <property type="match status" value="1"/>
</dbReference>
<dbReference type="InterPro" id="IPR001387">
    <property type="entry name" value="Cro/C1-type_HTH"/>
</dbReference>
<dbReference type="PANTHER" id="PTHR46558">
    <property type="entry name" value="TRACRIPTIONAL REGULATORY PROTEIN-RELATED-RELATED"/>
    <property type="match status" value="1"/>
</dbReference>
<dbReference type="GO" id="GO:0003677">
    <property type="term" value="F:DNA binding"/>
    <property type="evidence" value="ECO:0007669"/>
    <property type="project" value="UniProtKB-KW"/>
</dbReference>
<dbReference type="Pfam" id="PF01381">
    <property type="entry name" value="HTH_3"/>
    <property type="match status" value="1"/>
</dbReference>
<name>A0A7D7REN8_PLAMR</name>
<dbReference type="PANTHER" id="PTHR46558:SF11">
    <property type="entry name" value="HTH-TYPE TRANSCRIPTIONAL REGULATOR XRE"/>
    <property type="match status" value="1"/>
</dbReference>
<dbReference type="SUPFAM" id="SSF47413">
    <property type="entry name" value="lambda repressor-like DNA-binding domains"/>
    <property type="match status" value="1"/>
</dbReference>
<sequence>MRTGERIKALRKKSSFTQKQLANKVHVSSQVISNWERGYSTPDSEDAKNLATALDCTADYLLGREEKKKSDSPVDPKFEAWLNDPRVDKFYREFIESPEECREALLQVWEILKKQDQSKK</sequence>
<dbReference type="KEGG" id="pdec:H1Q58_08985"/>
<dbReference type="SMART" id="SM00530">
    <property type="entry name" value="HTH_XRE"/>
    <property type="match status" value="1"/>
</dbReference>
<evidence type="ECO:0000313" key="3">
    <source>
        <dbReference type="EMBL" id="QMT16121.1"/>
    </source>
</evidence>
<dbReference type="PROSITE" id="PS50943">
    <property type="entry name" value="HTH_CROC1"/>
    <property type="match status" value="1"/>
</dbReference>
<evidence type="ECO:0000259" key="2">
    <source>
        <dbReference type="PROSITE" id="PS50943"/>
    </source>
</evidence>
<dbReference type="RefSeq" id="WP_182091241.1">
    <property type="nucleotide sequence ID" value="NZ_CP059540.1"/>
</dbReference>
<proteinExistence type="predicted"/>
<evidence type="ECO:0000313" key="4">
    <source>
        <dbReference type="Proteomes" id="UP000514716"/>
    </source>
</evidence>
<accession>A0A7D7REN8</accession>
<keyword evidence="4" id="KW-1185">Reference proteome</keyword>
<dbReference type="AlphaFoldDB" id="A0A7D7REN8"/>
<feature type="domain" description="HTH cro/C1-type" evidence="2">
    <location>
        <begin position="7"/>
        <end position="61"/>
    </location>
</feature>
<gene>
    <name evidence="3" type="ORF">H1Q58_08985</name>
</gene>
<dbReference type="Gene3D" id="1.10.260.40">
    <property type="entry name" value="lambda repressor-like DNA-binding domains"/>
    <property type="match status" value="1"/>
</dbReference>
<reference evidence="3 4" key="1">
    <citation type="submission" date="2020-07" db="EMBL/GenBank/DDBJ databases">
        <title>Screening of a cold-adapted Planococcus bacterium producing protease in traditional shrimp paste and protease identification by genome sequencing.</title>
        <authorList>
            <person name="Gao R."/>
            <person name="Leng W."/>
            <person name="Chu Q."/>
            <person name="Wu X."/>
            <person name="Liu H."/>
            <person name="Li X."/>
        </authorList>
    </citation>
    <scope>NUCLEOTIDE SEQUENCE [LARGE SCALE GENOMIC DNA]</scope>
    <source>
        <strain evidence="3 4">XJ11</strain>
    </source>
</reference>
<evidence type="ECO:0000256" key="1">
    <source>
        <dbReference type="ARBA" id="ARBA00023125"/>
    </source>
</evidence>
<dbReference type="InterPro" id="IPR010982">
    <property type="entry name" value="Lambda_DNA-bd_dom_sf"/>
</dbReference>
<dbReference type="Proteomes" id="UP000514716">
    <property type="component" value="Chromosome"/>
</dbReference>